<evidence type="ECO:0000256" key="2">
    <source>
        <dbReference type="ARBA" id="ARBA00007145"/>
    </source>
</evidence>
<reference evidence="11 12" key="1">
    <citation type="submission" date="2020-08" db="EMBL/GenBank/DDBJ databases">
        <title>Genomic Encyclopedia of Type Strains, Phase IV (KMG-IV): sequencing the most valuable type-strain genomes for metagenomic binning, comparative biology and taxonomic classification.</title>
        <authorList>
            <person name="Goeker M."/>
        </authorList>
    </citation>
    <scope>NUCLEOTIDE SEQUENCE [LARGE SCALE GENOMIC DNA]</scope>
    <source>
        <strain evidence="11 12">DSM 22071</strain>
    </source>
</reference>
<comment type="caution">
    <text evidence="7">Lacks conserved residue(s) required for the propagation of feature annotation.</text>
</comment>
<feature type="binding site" evidence="7">
    <location>
        <begin position="474"/>
        <end position="477"/>
    </location>
    <ligand>
        <name>deamido-NAD(+)</name>
        <dbReference type="ChEBI" id="CHEBI:58437"/>
        <note>ligand shared between two neighboring subunits</note>
    </ligand>
</feature>
<accession>A0A7W7Y3C3</accession>
<dbReference type="PROSITE" id="PS50263">
    <property type="entry name" value="CN_HYDROLASE"/>
    <property type="match status" value="1"/>
</dbReference>
<comment type="catalytic activity">
    <reaction evidence="7 8">
        <text>deamido-NAD(+) + L-glutamine + ATP + H2O = L-glutamate + AMP + diphosphate + NAD(+) + H(+)</text>
        <dbReference type="Rhea" id="RHEA:24384"/>
        <dbReference type="ChEBI" id="CHEBI:15377"/>
        <dbReference type="ChEBI" id="CHEBI:15378"/>
        <dbReference type="ChEBI" id="CHEBI:29985"/>
        <dbReference type="ChEBI" id="CHEBI:30616"/>
        <dbReference type="ChEBI" id="CHEBI:33019"/>
        <dbReference type="ChEBI" id="CHEBI:57540"/>
        <dbReference type="ChEBI" id="CHEBI:58359"/>
        <dbReference type="ChEBI" id="CHEBI:58437"/>
        <dbReference type="ChEBI" id="CHEBI:456215"/>
        <dbReference type="EC" id="6.3.5.1"/>
    </reaction>
</comment>
<comment type="pathway">
    <text evidence="1 7 8">Cofactor biosynthesis; NAD(+) biosynthesis; NAD(+) from deamido-NAD(+) (L-Gln route): step 1/1.</text>
</comment>
<dbReference type="GO" id="GO:0005737">
    <property type="term" value="C:cytoplasm"/>
    <property type="evidence" value="ECO:0007669"/>
    <property type="project" value="InterPro"/>
</dbReference>
<feature type="binding site" evidence="7">
    <location>
        <position position="198"/>
    </location>
    <ligand>
        <name>L-glutamine</name>
        <dbReference type="ChEBI" id="CHEBI:58359"/>
    </ligand>
</feature>
<feature type="active site" description="For glutaminase activity" evidence="7">
    <location>
        <position position="116"/>
    </location>
</feature>
<feature type="binding site" evidence="7">
    <location>
        <position position="601"/>
    </location>
    <ligand>
        <name>deamido-NAD(+)</name>
        <dbReference type="ChEBI" id="CHEBI:58437"/>
        <note>ligand shared between two neighboring subunits</note>
    </ligand>
</feature>
<keyword evidence="4 7" id="KW-0547">Nucleotide-binding</keyword>
<protein>
    <recommendedName>
        <fullName evidence="7 8">Glutamine-dependent NAD(+) synthetase</fullName>
        <ecNumber evidence="7 8">6.3.5.1</ecNumber>
    </recommendedName>
    <alternativeName>
        <fullName evidence="7 8">NAD(+) synthase [glutamine-hydrolyzing]</fullName>
    </alternativeName>
</protein>
<feature type="binding site" evidence="7">
    <location>
        <position position="469"/>
    </location>
    <ligand>
        <name>deamido-NAD(+)</name>
        <dbReference type="ChEBI" id="CHEBI:58437"/>
        <note>ligand shared between two neighboring subunits</note>
    </ligand>
</feature>
<dbReference type="GO" id="GO:0004359">
    <property type="term" value="F:glutaminase activity"/>
    <property type="evidence" value="ECO:0007669"/>
    <property type="project" value="InterPro"/>
</dbReference>
<dbReference type="InterPro" id="IPR003010">
    <property type="entry name" value="C-N_Hydrolase"/>
</dbReference>
<dbReference type="SUPFAM" id="SSF56317">
    <property type="entry name" value="Carbon-nitrogen hydrolase"/>
    <property type="match status" value="1"/>
</dbReference>
<dbReference type="HAMAP" id="MF_02090">
    <property type="entry name" value="NadE_glutamine_dep"/>
    <property type="match status" value="1"/>
</dbReference>
<dbReference type="NCBIfam" id="NF002730">
    <property type="entry name" value="PRK02628.1"/>
    <property type="match status" value="1"/>
</dbReference>
<comment type="similarity">
    <text evidence="2 7 8">In the C-terminal section; belongs to the NAD synthetase family.</text>
</comment>
<dbReference type="Pfam" id="PF00795">
    <property type="entry name" value="CN_hydrolase"/>
    <property type="match status" value="1"/>
</dbReference>
<dbReference type="InterPro" id="IPR022310">
    <property type="entry name" value="NAD/GMP_synthase"/>
</dbReference>
<dbReference type="CDD" id="cd00553">
    <property type="entry name" value="NAD_synthase"/>
    <property type="match status" value="1"/>
</dbReference>
<dbReference type="EMBL" id="JACHID010000002">
    <property type="protein sequence ID" value="MBB5021259.1"/>
    <property type="molecule type" value="Genomic_DNA"/>
</dbReference>
<feature type="active site" description="Nucleophile; for glutaminase activity" evidence="7">
    <location>
        <position position="171"/>
    </location>
</feature>
<evidence type="ECO:0000256" key="1">
    <source>
        <dbReference type="ARBA" id="ARBA00005188"/>
    </source>
</evidence>
<evidence type="ECO:0000256" key="7">
    <source>
        <dbReference type="HAMAP-Rule" id="MF_02090"/>
    </source>
</evidence>
<gene>
    <name evidence="7" type="primary">nadE</name>
    <name evidence="11" type="ORF">HNR37_000565</name>
</gene>
<dbReference type="NCBIfam" id="TIGR00552">
    <property type="entry name" value="nadE"/>
    <property type="match status" value="1"/>
</dbReference>
<dbReference type="SUPFAM" id="SSF52402">
    <property type="entry name" value="Adenine nucleotide alpha hydrolases-like"/>
    <property type="match status" value="1"/>
</dbReference>
<evidence type="ECO:0000256" key="6">
    <source>
        <dbReference type="ARBA" id="ARBA00023027"/>
    </source>
</evidence>
<dbReference type="InterPro" id="IPR036526">
    <property type="entry name" value="C-N_Hydrolase_sf"/>
</dbReference>
<dbReference type="Pfam" id="PF02540">
    <property type="entry name" value="NAD_synthase"/>
    <property type="match status" value="1"/>
</dbReference>
<feature type="binding site" evidence="7">
    <location>
        <position position="204"/>
    </location>
    <ligand>
        <name>L-glutamine</name>
        <dbReference type="ChEBI" id="CHEBI:58359"/>
    </ligand>
</feature>
<feature type="binding site" evidence="7">
    <location>
        <position position="464"/>
    </location>
    <ligand>
        <name>ATP</name>
        <dbReference type="ChEBI" id="CHEBI:30616"/>
    </ligand>
</feature>
<keyword evidence="3 7" id="KW-0436">Ligase</keyword>
<dbReference type="CDD" id="cd07570">
    <property type="entry name" value="GAT_Gln-NAD-synth"/>
    <property type="match status" value="1"/>
</dbReference>
<dbReference type="GO" id="GO:0009435">
    <property type="term" value="P:NAD+ biosynthetic process"/>
    <property type="evidence" value="ECO:0007669"/>
    <property type="project" value="UniProtKB-UniRule"/>
</dbReference>
<dbReference type="Gene3D" id="3.60.110.10">
    <property type="entry name" value="Carbon-nitrogen hydrolase"/>
    <property type="match status" value="1"/>
</dbReference>
<evidence type="ECO:0000256" key="8">
    <source>
        <dbReference type="PIRNR" id="PIRNR006630"/>
    </source>
</evidence>
<evidence type="ECO:0000256" key="3">
    <source>
        <dbReference type="ARBA" id="ARBA00022598"/>
    </source>
</evidence>
<feature type="binding site" evidence="7">
    <location>
        <position position="440"/>
    </location>
    <ligand>
        <name>deamido-NAD(+)</name>
        <dbReference type="ChEBI" id="CHEBI:58437"/>
        <note>ligand shared between two neighboring subunits</note>
    </ligand>
</feature>
<organism evidence="11 12">
    <name type="scientific">Desulfurispira natronophila</name>
    <dbReference type="NCBI Taxonomy" id="682562"/>
    <lineage>
        <taxon>Bacteria</taxon>
        <taxon>Pseudomonadati</taxon>
        <taxon>Chrysiogenota</taxon>
        <taxon>Chrysiogenia</taxon>
        <taxon>Chrysiogenales</taxon>
        <taxon>Chrysiogenaceae</taxon>
        <taxon>Desulfurispira</taxon>
    </lineage>
</organism>
<dbReference type="InterPro" id="IPR014729">
    <property type="entry name" value="Rossmann-like_a/b/a_fold"/>
</dbReference>
<evidence type="ECO:0000259" key="10">
    <source>
        <dbReference type="PROSITE" id="PS50263"/>
    </source>
</evidence>
<feature type="domain" description="CN hydrolase" evidence="10">
    <location>
        <begin position="5"/>
        <end position="271"/>
    </location>
</feature>
<dbReference type="PANTHER" id="PTHR23090">
    <property type="entry name" value="NH 3 /GLUTAMINE-DEPENDENT NAD + SYNTHETASE"/>
    <property type="match status" value="1"/>
</dbReference>
<dbReference type="AlphaFoldDB" id="A0A7W7Y3C3"/>
<comment type="similarity">
    <text evidence="9">Belongs to the NAD synthetase family.</text>
</comment>
<dbReference type="InterPro" id="IPR003694">
    <property type="entry name" value="NAD_synthase"/>
</dbReference>
<dbReference type="GO" id="GO:0003952">
    <property type="term" value="F:NAD+ synthase (glutamine-hydrolyzing) activity"/>
    <property type="evidence" value="ECO:0007669"/>
    <property type="project" value="UniProtKB-UniRule"/>
</dbReference>
<keyword evidence="12" id="KW-1185">Reference proteome</keyword>
<sequence length="634" mass="70568">MHGFYRVATALPQVRVADVEFNLEQCRQLAFQACKQQVSVVVFPELNITGYTCGDLFYQQQLLGDARSALEALREYSRELSGDMSLVVGLPLLHGGTLYNVAAVIQSGKVLGVVPKVFIPNHREYYEKRWFSSGSALSTDETIRLNGHEVPFGSRLLFTADSYFSFAIEICEDLWSVTPPSSSHALAGATLVLNPSASNELVSKADYRRSLVQNQSGRCLAAYAYAGSGVGESSTDLLFSGHQLICENGQILQEGPRFERQARLFTADVDCQKLVHLRLSESSYPDHARPQGYRSISVQPPGPLDQLQRSIDAHPFVPNDPRRRNERCQEIFHIQTAALAKRLQHIGTPRAVIGISGGLDSTLALLVTCRTFALLGRDPADIIALTMPGFGTTDRTYDNAVRLCQLQGTDFREVDIADAALDHFRLIQHDPTMHDVTYENVQARLRTEILMNLANKHGGIVIGTGDLSEIALGWSTYNGDHMSMYAVNCGVPKTLIRYLVQWVASCSDPQMAELLEDIVATPITPELLPRAEKAECTQKTEDIIGPYELHDFFLYHTIKYGATPSKVCFLARQAFADRYDGETIERWHQMFVRRFFTQQFKRSCIPDGPKVGTIALSPRGDWRMPSDASPAGWL</sequence>
<evidence type="ECO:0000313" key="11">
    <source>
        <dbReference type="EMBL" id="MBB5021259.1"/>
    </source>
</evidence>
<proteinExistence type="inferred from homology"/>
<dbReference type="Gene3D" id="3.40.50.620">
    <property type="entry name" value="HUPs"/>
    <property type="match status" value="1"/>
</dbReference>
<evidence type="ECO:0000256" key="5">
    <source>
        <dbReference type="ARBA" id="ARBA00022840"/>
    </source>
</evidence>
<dbReference type="PANTHER" id="PTHR23090:SF9">
    <property type="entry name" value="GLUTAMINE-DEPENDENT NAD(+) SYNTHETASE"/>
    <property type="match status" value="1"/>
</dbReference>
<dbReference type="RefSeq" id="WP_183729629.1">
    <property type="nucleotide sequence ID" value="NZ_JACHID010000002.1"/>
</dbReference>
<dbReference type="GO" id="GO:0005524">
    <property type="term" value="F:ATP binding"/>
    <property type="evidence" value="ECO:0007669"/>
    <property type="project" value="UniProtKB-UniRule"/>
</dbReference>
<dbReference type="GO" id="GO:0008795">
    <property type="term" value="F:NAD+ synthase activity"/>
    <property type="evidence" value="ECO:0007669"/>
    <property type="project" value="UniProtKB-UniRule"/>
</dbReference>
<feature type="binding site" evidence="7">
    <location>
        <begin position="354"/>
        <end position="361"/>
    </location>
    <ligand>
        <name>ATP</name>
        <dbReference type="ChEBI" id="CHEBI:30616"/>
    </ligand>
</feature>
<dbReference type="UniPathway" id="UPA00253">
    <property type="reaction ID" value="UER00334"/>
</dbReference>
<feature type="active site" description="Proton acceptor; for glutaminase activity" evidence="7">
    <location>
        <position position="45"/>
    </location>
</feature>
<keyword evidence="5 7" id="KW-0067">ATP-binding</keyword>
<name>A0A7W7Y3C3_9BACT</name>
<dbReference type="PIRSF" id="PIRSF006630">
    <property type="entry name" value="NADS_GAT"/>
    <property type="match status" value="1"/>
</dbReference>
<dbReference type="InterPro" id="IPR041856">
    <property type="entry name" value="NAD+_synth_C"/>
</dbReference>
<dbReference type="EC" id="6.3.5.1" evidence="7 8"/>
<evidence type="ECO:0000256" key="9">
    <source>
        <dbReference type="RuleBase" id="RU003811"/>
    </source>
</evidence>
<dbReference type="Gene3D" id="1.10.10.1140">
    <property type="entry name" value="Glutamine-dependent NAD+ synthetase, C-terminal domain"/>
    <property type="match status" value="1"/>
</dbReference>
<comment type="function">
    <text evidence="7">Catalyzes the ATP-dependent amidation of deamido-NAD to form NAD. Uses L-glutamine as a nitrogen source.</text>
</comment>
<comment type="caution">
    <text evidence="11">The sequence shown here is derived from an EMBL/GenBank/DDBJ whole genome shotgun (WGS) entry which is preliminary data.</text>
</comment>
<dbReference type="Proteomes" id="UP000528322">
    <property type="component" value="Unassembled WGS sequence"/>
</dbReference>
<evidence type="ECO:0000313" key="12">
    <source>
        <dbReference type="Proteomes" id="UP000528322"/>
    </source>
</evidence>
<keyword evidence="6 7" id="KW-0520">NAD</keyword>
<dbReference type="InterPro" id="IPR014445">
    <property type="entry name" value="Gln-dep_NAD_synthase"/>
</dbReference>
<evidence type="ECO:0000256" key="4">
    <source>
        <dbReference type="ARBA" id="ARBA00022741"/>
    </source>
</evidence>